<keyword evidence="2" id="KW-1185">Reference proteome</keyword>
<accession>A0ABT7PD45</accession>
<organism evidence="1 2">
    <name type="scientific">Roseiconus lacunae</name>
    <dbReference type="NCBI Taxonomy" id="2605694"/>
    <lineage>
        <taxon>Bacteria</taxon>
        <taxon>Pseudomonadati</taxon>
        <taxon>Planctomycetota</taxon>
        <taxon>Planctomycetia</taxon>
        <taxon>Pirellulales</taxon>
        <taxon>Pirellulaceae</taxon>
        <taxon>Roseiconus</taxon>
    </lineage>
</organism>
<reference evidence="1 2" key="1">
    <citation type="submission" date="2023-06" db="EMBL/GenBank/DDBJ databases">
        <title>Roseiconus lacunae JC819 isolated from Gulf of Mannar region, Tamil Nadu.</title>
        <authorList>
            <person name="Pk S."/>
            <person name="Ch S."/>
            <person name="Ch V.R."/>
        </authorList>
    </citation>
    <scope>NUCLEOTIDE SEQUENCE [LARGE SCALE GENOMIC DNA]</scope>
    <source>
        <strain evidence="1 2">JC819</strain>
    </source>
</reference>
<protein>
    <submittedName>
        <fullName evidence="1">Uncharacterized protein</fullName>
    </submittedName>
</protein>
<dbReference type="EMBL" id="JASZZN010000002">
    <property type="protein sequence ID" value="MDM4014424.1"/>
    <property type="molecule type" value="Genomic_DNA"/>
</dbReference>
<gene>
    <name evidence="1" type="ORF">QTN89_03200</name>
</gene>
<dbReference type="Proteomes" id="UP001239462">
    <property type="component" value="Unassembled WGS sequence"/>
</dbReference>
<evidence type="ECO:0000313" key="2">
    <source>
        <dbReference type="Proteomes" id="UP001239462"/>
    </source>
</evidence>
<evidence type="ECO:0000313" key="1">
    <source>
        <dbReference type="EMBL" id="MDM4014424.1"/>
    </source>
</evidence>
<dbReference type="Gene3D" id="3.40.50.11440">
    <property type="match status" value="1"/>
</dbReference>
<dbReference type="RefSeq" id="WP_289162190.1">
    <property type="nucleotide sequence ID" value="NZ_JASZZN010000002.1"/>
</dbReference>
<name>A0ABT7PD45_9BACT</name>
<sequence>MNGNSDTKCLGLDARRLRFAIGVDITAPVGFPIATSVTFHLSSLTAKDSMLHFSVQEAQLSSSEIWESKRPLGDAPAIATESEIAGRTKAALASPLDFPALSDAVVPGDRVALAVDPNVPSIDKVVAGVLSAIRNTEAGEIDVVLWDEANSQTIDSIKAAAPGCQVVIHQCDSRAELSYLAADAAADPIYLNRHLVEADLVLPIIAVRSGDQSESDVTGIFPMLTDSATRHRAIKQCIDGEPARQMQTGNRIDKEIPWVLGVQLVCAVRVNDEGHFHDVIAGTIESIERQVAQIAPPTQADLVIASLDGNPQQQTWDNVLRALRTATRIADSDATIVLWTELSTAPDGLLLAIDQDSFDEESAQAESDEAAGLDQDGLPTWNRFGAYARLIRPLLRNHRVLLYSRLDSEDVERMGIGVIDSVSQLATLSRGFSSCGIVRSAGYTV</sequence>
<proteinExistence type="predicted"/>
<comment type="caution">
    <text evidence="1">The sequence shown here is derived from an EMBL/GenBank/DDBJ whole genome shotgun (WGS) entry which is preliminary data.</text>
</comment>